<dbReference type="EMBL" id="CAJPDS010000089">
    <property type="protein sequence ID" value="CAF9936144.1"/>
    <property type="molecule type" value="Genomic_DNA"/>
</dbReference>
<dbReference type="SUPFAM" id="SSF48403">
    <property type="entry name" value="Ankyrin repeat"/>
    <property type="match status" value="1"/>
</dbReference>
<reference evidence="6" key="1">
    <citation type="submission" date="2021-03" db="EMBL/GenBank/DDBJ databases">
        <authorList>
            <person name="Tagirdzhanova G."/>
        </authorList>
    </citation>
    <scope>NUCLEOTIDE SEQUENCE</scope>
</reference>
<feature type="compositionally biased region" description="Polar residues" evidence="5">
    <location>
        <begin position="237"/>
        <end position="248"/>
    </location>
</feature>
<dbReference type="Proteomes" id="UP000664521">
    <property type="component" value="Unassembled WGS sequence"/>
</dbReference>
<feature type="compositionally biased region" description="Low complexity" evidence="5">
    <location>
        <begin position="249"/>
        <end position="264"/>
    </location>
</feature>
<dbReference type="PROSITE" id="PS50088">
    <property type="entry name" value="ANK_REPEAT"/>
    <property type="match status" value="4"/>
</dbReference>
<proteinExistence type="predicted"/>
<feature type="repeat" description="ANK" evidence="3">
    <location>
        <begin position="455"/>
        <end position="487"/>
    </location>
</feature>
<dbReference type="InterPro" id="IPR036770">
    <property type="entry name" value="Ankyrin_rpt-contain_sf"/>
</dbReference>
<feature type="compositionally biased region" description="Polar residues" evidence="5">
    <location>
        <begin position="269"/>
        <end position="283"/>
    </location>
</feature>
<dbReference type="InterPro" id="IPR002110">
    <property type="entry name" value="Ankyrin_rpt"/>
</dbReference>
<keyword evidence="7" id="KW-1185">Reference proteome</keyword>
<dbReference type="PANTHER" id="PTHR24198:SF165">
    <property type="entry name" value="ANKYRIN REPEAT-CONTAINING PROTEIN-RELATED"/>
    <property type="match status" value="1"/>
</dbReference>
<evidence type="ECO:0000256" key="2">
    <source>
        <dbReference type="ARBA" id="ARBA00023043"/>
    </source>
</evidence>
<keyword evidence="2 3" id="KW-0040">ANK repeat</keyword>
<feature type="coiled-coil region" evidence="4">
    <location>
        <begin position="22"/>
        <end position="95"/>
    </location>
</feature>
<feature type="region of interest" description="Disordered" evidence="5">
    <location>
        <begin position="177"/>
        <end position="199"/>
    </location>
</feature>
<evidence type="ECO:0000256" key="3">
    <source>
        <dbReference type="PROSITE-ProRule" id="PRU00023"/>
    </source>
</evidence>
<feature type="repeat" description="ANK" evidence="3">
    <location>
        <begin position="489"/>
        <end position="517"/>
    </location>
</feature>
<dbReference type="PROSITE" id="PS50297">
    <property type="entry name" value="ANK_REP_REGION"/>
    <property type="match status" value="4"/>
</dbReference>
<dbReference type="SMART" id="SM00248">
    <property type="entry name" value="ANK"/>
    <property type="match status" value="4"/>
</dbReference>
<organism evidence="6 7">
    <name type="scientific">Heterodermia speciosa</name>
    <dbReference type="NCBI Taxonomy" id="116794"/>
    <lineage>
        <taxon>Eukaryota</taxon>
        <taxon>Fungi</taxon>
        <taxon>Dikarya</taxon>
        <taxon>Ascomycota</taxon>
        <taxon>Pezizomycotina</taxon>
        <taxon>Lecanoromycetes</taxon>
        <taxon>OSLEUM clade</taxon>
        <taxon>Lecanoromycetidae</taxon>
        <taxon>Caliciales</taxon>
        <taxon>Physciaceae</taxon>
        <taxon>Heterodermia</taxon>
    </lineage>
</organism>
<gene>
    <name evidence="6" type="primary">BCL3_2</name>
    <name evidence="6" type="ORF">HETSPECPRED_010030</name>
</gene>
<protein>
    <submittedName>
        <fullName evidence="6">B-cell lymphoma 3 protein</fullName>
    </submittedName>
</protein>
<evidence type="ECO:0000256" key="4">
    <source>
        <dbReference type="SAM" id="Coils"/>
    </source>
</evidence>
<dbReference type="OrthoDB" id="539213at2759"/>
<keyword evidence="4" id="KW-0175">Coiled coil</keyword>
<name>A0A8H3IZV2_9LECA</name>
<dbReference type="AlphaFoldDB" id="A0A8H3IZV2"/>
<dbReference type="PANTHER" id="PTHR24198">
    <property type="entry name" value="ANKYRIN REPEAT AND PROTEIN KINASE DOMAIN-CONTAINING PROTEIN"/>
    <property type="match status" value="1"/>
</dbReference>
<evidence type="ECO:0000256" key="5">
    <source>
        <dbReference type="SAM" id="MobiDB-lite"/>
    </source>
</evidence>
<sequence>MADLVASAITIFSSSWTLANRIHRLIVHIKSLKEDVQKLEDKADALIAVVGEVKKAYCSGEDNGAEIYQITRKAVARLEKDLKSFSEKLSDIVAKRPNGQSEAPTLLQLWRVQAAAPTFAKLEQSIESHRAFLQVLVGLFHRREISAVLEEVRTSKETILASIWALSPGMSLQRRDTGATLVEPSEDAASEDRTSVAPESPTLMRQRLIQGFAAFLDQLDRERSPSITLPETFTFGTQTQIPDTVGNTSQFQPSRRPSSPGSFPEDLSTPLTPKISTKSSTCGSEISSTAESSLSKIEACRRGSVRSMTTSVTTVESMSLMAADQVDVIEKTGKFSTSDTQQREKGIQLLKAVHADRKDDSGALLYLLENNASLEELDDKRRTPLLHAAFARRPNLVKLLLAYGADVRAIDKNSQTALHLACRIGDAKVISLLLDNPAKKPRHCHGIDIDATDRYGRTALHYGVQHIMADGARLLVSYGAKTNVKDRVGEHTPYYYAIKSGHSALIELLKRKGAEPD</sequence>
<feature type="repeat" description="ANK" evidence="3">
    <location>
        <begin position="380"/>
        <end position="412"/>
    </location>
</feature>
<comment type="caution">
    <text evidence="6">The sequence shown here is derived from an EMBL/GenBank/DDBJ whole genome shotgun (WGS) entry which is preliminary data.</text>
</comment>
<evidence type="ECO:0000256" key="1">
    <source>
        <dbReference type="ARBA" id="ARBA00022737"/>
    </source>
</evidence>
<evidence type="ECO:0000313" key="7">
    <source>
        <dbReference type="Proteomes" id="UP000664521"/>
    </source>
</evidence>
<keyword evidence="1" id="KW-0677">Repeat</keyword>
<accession>A0A8H3IZV2</accession>
<feature type="repeat" description="ANK" evidence="3">
    <location>
        <begin position="413"/>
        <end position="438"/>
    </location>
</feature>
<dbReference type="Pfam" id="PF12796">
    <property type="entry name" value="Ank_2"/>
    <property type="match status" value="1"/>
</dbReference>
<feature type="region of interest" description="Disordered" evidence="5">
    <location>
        <begin position="237"/>
        <end position="288"/>
    </location>
</feature>
<evidence type="ECO:0000313" key="6">
    <source>
        <dbReference type="EMBL" id="CAF9936144.1"/>
    </source>
</evidence>
<dbReference type="Gene3D" id="1.25.40.20">
    <property type="entry name" value="Ankyrin repeat-containing domain"/>
    <property type="match status" value="2"/>
</dbReference>